<evidence type="ECO:0000256" key="3">
    <source>
        <dbReference type="ARBA" id="ARBA00022777"/>
    </source>
</evidence>
<reference evidence="6" key="2">
    <citation type="submission" date="2022-09" db="EMBL/GenBank/DDBJ databases">
        <authorList>
            <person name="Sun Q."/>
            <person name="Ohkuma M."/>
        </authorList>
    </citation>
    <scope>NUCLEOTIDE SEQUENCE</scope>
    <source>
        <strain evidence="6">JCM 13583</strain>
    </source>
</reference>
<organism evidence="6 7">
    <name type="scientific">Thermogymnomonas acidicola</name>
    <dbReference type="NCBI Taxonomy" id="399579"/>
    <lineage>
        <taxon>Archaea</taxon>
        <taxon>Methanobacteriati</taxon>
        <taxon>Thermoplasmatota</taxon>
        <taxon>Thermoplasmata</taxon>
        <taxon>Thermoplasmatales</taxon>
        <taxon>Thermogymnomonas</taxon>
    </lineage>
</organism>
<dbReference type="InterPro" id="IPR045540">
    <property type="entry name" value="YegS/DAGK_C"/>
</dbReference>
<dbReference type="Pfam" id="PF00781">
    <property type="entry name" value="DAGK_cat"/>
    <property type="match status" value="1"/>
</dbReference>
<accession>A0AA37F9U1</accession>
<feature type="domain" description="DAGKc" evidence="5">
    <location>
        <begin position="1"/>
        <end position="127"/>
    </location>
</feature>
<keyword evidence="7" id="KW-1185">Reference proteome</keyword>
<dbReference type="SMART" id="SM00046">
    <property type="entry name" value="DAGKc"/>
    <property type="match status" value="1"/>
</dbReference>
<keyword evidence="2" id="KW-0547">Nucleotide-binding</keyword>
<reference evidence="6" key="1">
    <citation type="journal article" date="2014" name="Int. J. Syst. Evol. Microbiol.">
        <title>Complete genome sequence of Corynebacterium casei LMG S-19264T (=DSM 44701T), isolated from a smear-ripened cheese.</title>
        <authorList>
            <consortium name="US DOE Joint Genome Institute (JGI-PGF)"/>
            <person name="Walter F."/>
            <person name="Albersmeier A."/>
            <person name="Kalinowski J."/>
            <person name="Ruckert C."/>
        </authorList>
    </citation>
    <scope>NUCLEOTIDE SEQUENCE</scope>
    <source>
        <strain evidence="6">JCM 13583</strain>
    </source>
</reference>
<dbReference type="AlphaFoldDB" id="A0AA37F9U1"/>
<dbReference type="RefSeq" id="WP_188681410.1">
    <property type="nucleotide sequence ID" value="NZ_BMNY01000002.1"/>
</dbReference>
<dbReference type="Pfam" id="PF19279">
    <property type="entry name" value="YegS_C"/>
    <property type="match status" value="1"/>
</dbReference>
<dbReference type="PROSITE" id="PS50146">
    <property type="entry name" value="DAGK"/>
    <property type="match status" value="1"/>
</dbReference>
<evidence type="ECO:0000256" key="4">
    <source>
        <dbReference type="ARBA" id="ARBA00022840"/>
    </source>
</evidence>
<keyword evidence="1" id="KW-0808">Transferase</keyword>
<protein>
    <submittedName>
        <fullName evidence="6">Lipid kinase</fullName>
    </submittedName>
</protein>
<keyword evidence="3 6" id="KW-0418">Kinase</keyword>
<proteinExistence type="predicted"/>
<sequence>MVEVPVIVNVTSGHGRYREALPAVRRELSPFSLSIFTTSSPGEATQVMERIAGEGHQTVVVVGGDGTVNSLLESAIAFDVCLVPFQAGTGSDLVRSFHWRAGRSVAEMIRDEEFRRIDVCEARYLEGTRLFVNIMEVGFGARVVSRVNRSGGGHGRLPFEIAVLGELPGLRAYELDLLYGEQVAHYRAIEVILANGRYFGGGMLSAPYADLTDGLVDVHVIGEMGRISLLARFRHLVDGSYVRMPGIASMRAERIEIKGKAPTEVDGENSLEAPVTVAVRRQALRVI</sequence>
<evidence type="ECO:0000256" key="2">
    <source>
        <dbReference type="ARBA" id="ARBA00022741"/>
    </source>
</evidence>
<gene>
    <name evidence="6" type="ORF">GCM10007108_12710</name>
</gene>
<dbReference type="GO" id="GO:0016301">
    <property type="term" value="F:kinase activity"/>
    <property type="evidence" value="ECO:0007669"/>
    <property type="project" value="UniProtKB-KW"/>
</dbReference>
<dbReference type="Gene3D" id="3.40.50.10330">
    <property type="entry name" value="Probable inorganic polyphosphate/atp-NAD kinase, domain 1"/>
    <property type="match status" value="1"/>
</dbReference>
<dbReference type="InterPro" id="IPR050187">
    <property type="entry name" value="Lipid_Phosphate_FormReg"/>
</dbReference>
<name>A0AA37F9U1_9ARCH</name>
<dbReference type="Gene3D" id="2.60.200.40">
    <property type="match status" value="1"/>
</dbReference>
<dbReference type="GO" id="GO:0005524">
    <property type="term" value="F:ATP binding"/>
    <property type="evidence" value="ECO:0007669"/>
    <property type="project" value="UniProtKB-KW"/>
</dbReference>
<dbReference type="PANTHER" id="PTHR12358">
    <property type="entry name" value="SPHINGOSINE KINASE"/>
    <property type="match status" value="1"/>
</dbReference>
<dbReference type="EMBL" id="BMNY01000002">
    <property type="protein sequence ID" value="GGM76185.1"/>
    <property type="molecule type" value="Genomic_DNA"/>
</dbReference>
<comment type="caution">
    <text evidence="6">The sequence shown here is derived from an EMBL/GenBank/DDBJ whole genome shotgun (WGS) entry which is preliminary data.</text>
</comment>
<keyword evidence="4" id="KW-0067">ATP-binding</keyword>
<dbReference type="InterPro" id="IPR001206">
    <property type="entry name" value="Diacylglycerol_kinase_cat_dom"/>
</dbReference>
<dbReference type="PANTHER" id="PTHR12358:SF54">
    <property type="entry name" value="SPHINGOSINE KINASE RELATED PROTEIN"/>
    <property type="match status" value="1"/>
</dbReference>
<dbReference type="InterPro" id="IPR016064">
    <property type="entry name" value="NAD/diacylglycerol_kinase_sf"/>
</dbReference>
<evidence type="ECO:0000313" key="7">
    <source>
        <dbReference type="Proteomes" id="UP000632195"/>
    </source>
</evidence>
<dbReference type="InterPro" id="IPR017438">
    <property type="entry name" value="ATP-NAD_kinase_N"/>
</dbReference>
<dbReference type="Proteomes" id="UP000632195">
    <property type="component" value="Unassembled WGS sequence"/>
</dbReference>
<evidence type="ECO:0000256" key="1">
    <source>
        <dbReference type="ARBA" id="ARBA00022679"/>
    </source>
</evidence>
<dbReference type="SUPFAM" id="SSF111331">
    <property type="entry name" value="NAD kinase/diacylglycerol kinase-like"/>
    <property type="match status" value="1"/>
</dbReference>
<evidence type="ECO:0000313" key="6">
    <source>
        <dbReference type="EMBL" id="GGM76185.1"/>
    </source>
</evidence>
<evidence type="ECO:0000259" key="5">
    <source>
        <dbReference type="PROSITE" id="PS50146"/>
    </source>
</evidence>